<sequence length="429" mass="47649">MGSVMQKRIITLLCAAGLAVSAPAFAAALKVRADAPNRYVVKQGDTLWGISGKYLHRPWQWSRLWGANRSQIRNPDRIYPGQVLVLRYVNGKPRLSVERRAGDSGIPTIKLYPRVREVSSGYGIQAVNVDFYRMFMQHPQIIDQKQTQHAPKLVAGPDDRMMYSKGDRVYAYEITEPGRYLVYRARKDIIDPQTKKYLGQEVVFSGVVATLPATNSALDGRSSSDAESLPADEYYTRLHPLLKVPTETAQPMVVEEAVSEIRKGDFLLKMDESGDSFNMMPHAPSQHIDARVVSIFDGISEAGQFQTITLNKGEADGLDKGTVLSLYKRSRQIKTDLQKGKDGSRSVVKYLSIPAEEVGLAMVYRTSQNLSSAIILESTTSISVGDTASEPGHDLDNMSDDMPHVTNVPQDPHDDENNTTNIKSNIRAY</sequence>
<dbReference type="AlphaFoldDB" id="F2BBB5"/>
<keyword evidence="5" id="KW-1185">Reference proteome</keyword>
<evidence type="ECO:0000313" key="4">
    <source>
        <dbReference type="EMBL" id="EGF11214.1"/>
    </source>
</evidence>
<evidence type="ECO:0000259" key="3">
    <source>
        <dbReference type="PROSITE" id="PS51782"/>
    </source>
</evidence>
<accession>F2BBB5</accession>
<evidence type="ECO:0000256" key="1">
    <source>
        <dbReference type="SAM" id="MobiDB-lite"/>
    </source>
</evidence>
<dbReference type="PANTHER" id="PTHR34700">
    <property type="entry name" value="POTASSIUM BINDING PROTEIN KBP"/>
    <property type="match status" value="1"/>
</dbReference>
<feature type="domain" description="LysM" evidence="3">
    <location>
        <begin position="37"/>
        <end position="86"/>
    </location>
</feature>
<feature type="chain" id="PRO_5003275486" evidence="2">
    <location>
        <begin position="27"/>
        <end position="429"/>
    </location>
</feature>
<feature type="compositionally biased region" description="Polar residues" evidence="1">
    <location>
        <begin position="418"/>
        <end position="429"/>
    </location>
</feature>
<reference evidence="4 5" key="1">
    <citation type="submission" date="2011-02" db="EMBL/GenBank/DDBJ databases">
        <authorList>
            <person name="Muzny D."/>
            <person name="Qin X."/>
            <person name="Deng J."/>
            <person name="Jiang H."/>
            <person name="Liu Y."/>
            <person name="Qu J."/>
            <person name="Song X.-Z."/>
            <person name="Zhang L."/>
            <person name="Thornton R."/>
            <person name="Coyle M."/>
            <person name="Francisco L."/>
            <person name="Jackson L."/>
            <person name="Javaid M."/>
            <person name="Korchina V."/>
            <person name="Kovar C."/>
            <person name="Mata R."/>
            <person name="Mathew T."/>
            <person name="Ngo R."/>
            <person name="Nguyen L."/>
            <person name="Nguyen N."/>
            <person name="Okwuonu G."/>
            <person name="Ongeri F."/>
            <person name="Pham C."/>
            <person name="Simmons D."/>
            <person name="Wilczek-Boney K."/>
            <person name="Hale W."/>
            <person name="Jakkamsetti A."/>
            <person name="Pham P."/>
            <person name="Ruth R."/>
            <person name="San Lucas F."/>
            <person name="Warren J."/>
            <person name="Zhang J."/>
            <person name="Zhao Z."/>
            <person name="Zhou C."/>
            <person name="Zhu D."/>
            <person name="Lee S."/>
            <person name="Bess C."/>
            <person name="Blankenburg K."/>
            <person name="Forbes L."/>
            <person name="Fu Q."/>
            <person name="Gubbala S."/>
            <person name="Hirani K."/>
            <person name="Jayaseelan J.C."/>
            <person name="Lara F."/>
            <person name="Munidasa M."/>
            <person name="Palculict T."/>
            <person name="Patil S."/>
            <person name="Pu L.-L."/>
            <person name="Saada N."/>
            <person name="Tang L."/>
            <person name="Weissenberger G."/>
            <person name="Zhu Y."/>
            <person name="Hemphill L."/>
            <person name="Shang Y."/>
            <person name="Youmans B."/>
            <person name="Ayvaz T."/>
            <person name="Ross M."/>
            <person name="Santibanez J."/>
            <person name="Aqrawi P."/>
            <person name="Gross S."/>
            <person name="Joshi V."/>
            <person name="Fowler G."/>
            <person name="Nazareth L."/>
            <person name="Reid J."/>
            <person name="Worley K."/>
            <person name="Petrosino J."/>
            <person name="Highlander S."/>
            <person name="Gibbs R."/>
        </authorList>
    </citation>
    <scope>NUCLEOTIDE SEQUENCE [LARGE SCALE GENOMIC DNA]</scope>
    <source>
        <strain evidence="4 5">ATCC BAA-1200</strain>
    </source>
</reference>
<dbReference type="SUPFAM" id="SSF54106">
    <property type="entry name" value="LysM domain"/>
    <property type="match status" value="1"/>
</dbReference>
<dbReference type="InterPro" id="IPR036779">
    <property type="entry name" value="LysM_dom_sf"/>
</dbReference>
<name>F2BBB5_9NEIS</name>
<dbReference type="InterPro" id="IPR052196">
    <property type="entry name" value="Bact_Kbp"/>
</dbReference>
<dbReference type="Pfam" id="PF01476">
    <property type="entry name" value="LysM"/>
    <property type="match status" value="1"/>
</dbReference>
<dbReference type="InterPro" id="IPR018392">
    <property type="entry name" value="LysM"/>
</dbReference>
<gene>
    <name evidence="4" type="ORF">HMPREF9123_1020</name>
</gene>
<protein>
    <submittedName>
        <fullName evidence="4">LysM domain protein</fullName>
    </submittedName>
</protein>
<organism evidence="4 5">
    <name type="scientific">Neisseria bacilliformis ATCC BAA-1200</name>
    <dbReference type="NCBI Taxonomy" id="888742"/>
    <lineage>
        <taxon>Bacteria</taxon>
        <taxon>Pseudomonadati</taxon>
        <taxon>Pseudomonadota</taxon>
        <taxon>Betaproteobacteria</taxon>
        <taxon>Neisseriales</taxon>
        <taxon>Neisseriaceae</taxon>
        <taxon>Neisseria</taxon>
    </lineage>
</organism>
<feature type="signal peptide" evidence="2">
    <location>
        <begin position="1"/>
        <end position="26"/>
    </location>
</feature>
<keyword evidence="2" id="KW-0732">Signal</keyword>
<dbReference type="PANTHER" id="PTHR34700:SF4">
    <property type="entry name" value="PHAGE-LIKE ELEMENT PBSX PROTEIN XKDP"/>
    <property type="match status" value="1"/>
</dbReference>
<comment type="caution">
    <text evidence="4">The sequence shown here is derived from an EMBL/GenBank/DDBJ whole genome shotgun (WGS) entry which is preliminary data.</text>
</comment>
<dbReference type="SMART" id="SM00257">
    <property type="entry name" value="LysM"/>
    <property type="match status" value="1"/>
</dbReference>
<dbReference type="PROSITE" id="PS51782">
    <property type="entry name" value="LYSM"/>
    <property type="match status" value="1"/>
</dbReference>
<dbReference type="STRING" id="267212.GCA_001063965_00828"/>
<dbReference type="Proteomes" id="UP000004105">
    <property type="component" value="Unassembled WGS sequence"/>
</dbReference>
<dbReference type="HOGENOM" id="CLU_050533_0_0_4"/>
<proteinExistence type="predicted"/>
<dbReference type="CDD" id="cd00118">
    <property type="entry name" value="LysM"/>
    <property type="match status" value="1"/>
</dbReference>
<dbReference type="EMBL" id="AFAY01000021">
    <property type="protein sequence ID" value="EGF11214.1"/>
    <property type="molecule type" value="Genomic_DNA"/>
</dbReference>
<evidence type="ECO:0000256" key="2">
    <source>
        <dbReference type="SAM" id="SignalP"/>
    </source>
</evidence>
<evidence type="ECO:0000313" key="5">
    <source>
        <dbReference type="Proteomes" id="UP000004105"/>
    </source>
</evidence>
<feature type="region of interest" description="Disordered" evidence="1">
    <location>
        <begin position="385"/>
        <end position="429"/>
    </location>
</feature>
<dbReference type="Gene3D" id="3.10.350.10">
    <property type="entry name" value="LysM domain"/>
    <property type="match status" value="1"/>
</dbReference>